<dbReference type="Proteomes" id="UP000017938">
    <property type="component" value="Unassembled WGS sequence"/>
</dbReference>
<protein>
    <submittedName>
        <fullName evidence="1">Uncharacterized protein</fullName>
    </submittedName>
</protein>
<comment type="caution">
    <text evidence="1">The sequence shown here is derived from an EMBL/GenBank/DDBJ whole genome shotgun (WGS) entry which is preliminary data.</text>
</comment>
<sequence length="61" mass="6944">MDKIFKQLYPGVKEEYLERAFEKLKKNGCPAGEDLMTWFGKLVAAEILEDALGNGKHDENN</sequence>
<dbReference type="STRING" id="1263015.BN580_00137"/>
<reference evidence="1" key="1">
    <citation type="submission" date="2012-11" db="EMBL/GenBank/DDBJ databases">
        <title>Dependencies among metagenomic species, viruses, plasmids and units of genetic variation.</title>
        <authorList>
            <person name="Nielsen H.B."/>
            <person name="Almeida M."/>
            <person name="Juncker A.S."/>
            <person name="Rasmussen S."/>
            <person name="Li J."/>
            <person name="Sunagawa S."/>
            <person name="Plichta D."/>
            <person name="Gautier L."/>
            <person name="Le Chatelier E."/>
            <person name="Peletier E."/>
            <person name="Bonde I."/>
            <person name="Nielsen T."/>
            <person name="Manichanh C."/>
            <person name="Arumugam M."/>
            <person name="Batto J."/>
            <person name="Santos M.B.Q.D."/>
            <person name="Blom N."/>
            <person name="Borruel N."/>
            <person name="Burgdorf K.S."/>
            <person name="Boumezbeur F."/>
            <person name="Casellas F."/>
            <person name="Dore J."/>
            <person name="Guarner F."/>
            <person name="Hansen T."/>
            <person name="Hildebrand F."/>
            <person name="Kaas R.S."/>
            <person name="Kennedy S."/>
            <person name="Kristiansen K."/>
            <person name="Kultima J.R."/>
            <person name="Leonard P."/>
            <person name="Levenez F."/>
            <person name="Lund O."/>
            <person name="Moumen B."/>
            <person name="Le Paslier D."/>
            <person name="Pons N."/>
            <person name="Pedersen O."/>
            <person name="Prifti E."/>
            <person name="Qin J."/>
            <person name="Raes J."/>
            <person name="Tap J."/>
            <person name="Tims S."/>
            <person name="Ussery D.W."/>
            <person name="Yamada T."/>
            <person name="MetaHit consortium"/>
            <person name="Renault P."/>
            <person name="Sicheritz-Ponten T."/>
            <person name="Bork P."/>
            <person name="Wang J."/>
            <person name="Brunak S."/>
            <person name="Ehrlich S.D."/>
        </authorList>
    </citation>
    <scope>NUCLEOTIDE SEQUENCE [LARGE SCALE GENOMIC DNA]</scope>
</reference>
<evidence type="ECO:0000313" key="1">
    <source>
        <dbReference type="EMBL" id="CDC75999.1"/>
    </source>
</evidence>
<dbReference type="EMBL" id="CBFW010000335">
    <property type="protein sequence ID" value="CDC75999.1"/>
    <property type="molecule type" value="Genomic_DNA"/>
</dbReference>
<accession>R6U1Q7</accession>
<dbReference type="AlphaFoldDB" id="R6U1Q7"/>
<proteinExistence type="predicted"/>
<evidence type="ECO:0000313" key="2">
    <source>
        <dbReference type="Proteomes" id="UP000017938"/>
    </source>
</evidence>
<gene>
    <name evidence="1" type="ORF">BN580_00137</name>
</gene>
<organism evidence="1 2">
    <name type="scientific">Candidatus Colimorpha enterica</name>
    <dbReference type="NCBI Taxonomy" id="3083063"/>
    <lineage>
        <taxon>Bacteria</taxon>
        <taxon>Pseudomonadati</taxon>
        <taxon>Bacteroidota</taxon>
        <taxon>Bacteroidia</taxon>
        <taxon>Bacteroidales</taxon>
        <taxon>Candidatus Colimorpha</taxon>
    </lineage>
</organism>
<name>R6U1Q7_9BACT</name>